<evidence type="ECO:0000256" key="7">
    <source>
        <dbReference type="ARBA" id="ARBA00023136"/>
    </source>
</evidence>
<evidence type="ECO:0000256" key="1">
    <source>
        <dbReference type="ARBA" id="ARBA00022475"/>
    </source>
</evidence>
<evidence type="ECO:0000256" key="3">
    <source>
        <dbReference type="ARBA" id="ARBA00022679"/>
    </source>
</evidence>
<comment type="pathway">
    <text evidence="10">Lipid metabolism; phospholipid metabolism.</text>
</comment>
<evidence type="ECO:0000256" key="2">
    <source>
        <dbReference type="ARBA" id="ARBA00022516"/>
    </source>
</evidence>
<dbReference type="RefSeq" id="WP_191393062.1">
    <property type="nucleotide sequence ID" value="NZ_JACSNR010000002.1"/>
</dbReference>
<dbReference type="GO" id="GO:0004366">
    <property type="term" value="F:glycerol-3-phosphate O-acyltransferase activity"/>
    <property type="evidence" value="ECO:0007669"/>
    <property type="project" value="UniProtKB-EC"/>
</dbReference>
<name>A0ABS2GM46_9FIRM</name>
<keyword evidence="2 10" id="KW-0444">Lipid biosynthesis</keyword>
<proteinExistence type="inferred from homology"/>
<dbReference type="Proteomes" id="UP000724149">
    <property type="component" value="Unassembled WGS sequence"/>
</dbReference>
<comment type="caution">
    <text evidence="11">The sequence shown here is derived from an EMBL/GenBank/DDBJ whole genome shotgun (WGS) entry which is preliminary data.</text>
</comment>
<dbReference type="PANTHER" id="PTHR30309:SF0">
    <property type="entry name" value="GLYCEROL-3-PHOSPHATE ACYLTRANSFERASE-RELATED"/>
    <property type="match status" value="1"/>
</dbReference>
<dbReference type="Pfam" id="PF02660">
    <property type="entry name" value="G3P_acyltransf"/>
    <property type="match status" value="1"/>
</dbReference>
<accession>A0ABS2GM46</accession>
<evidence type="ECO:0000256" key="9">
    <source>
        <dbReference type="ARBA" id="ARBA00023264"/>
    </source>
</evidence>
<keyword evidence="3 10" id="KW-0808">Transferase</keyword>
<comment type="function">
    <text evidence="10">Catalyzes the transfer of an acyl group from acyl-phosphate (acyl-PO(4)) to glycerol-3-phosphate (G3P) to form lysophosphatidic acid (LPA). This enzyme utilizes acyl-phosphate as fatty acyl donor, but not acyl-CoA or acyl-ACP.</text>
</comment>
<comment type="subunit">
    <text evidence="10">Probably interacts with PlsX.</text>
</comment>
<evidence type="ECO:0000256" key="8">
    <source>
        <dbReference type="ARBA" id="ARBA00023209"/>
    </source>
</evidence>
<comment type="subcellular location">
    <subcellularLocation>
        <location evidence="10">Cell membrane</location>
        <topology evidence="10">Multi-pass membrane protein</topology>
    </subcellularLocation>
</comment>
<evidence type="ECO:0000313" key="11">
    <source>
        <dbReference type="EMBL" id="MBM6922603.1"/>
    </source>
</evidence>
<comment type="catalytic activity">
    <reaction evidence="10">
        <text>an acyl phosphate + sn-glycerol 3-phosphate = a 1-acyl-sn-glycero-3-phosphate + phosphate</text>
        <dbReference type="Rhea" id="RHEA:34075"/>
        <dbReference type="ChEBI" id="CHEBI:43474"/>
        <dbReference type="ChEBI" id="CHEBI:57597"/>
        <dbReference type="ChEBI" id="CHEBI:57970"/>
        <dbReference type="ChEBI" id="CHEBI:59918"/>
        <dbReference type="EC" id="2.3.1.275"/>
    </reaction>
</comment>
<keyword evidence="8 10" id="KW-0594">Phospholipid biosynthesis</keyword>
<gene>
    <name evidence="10 11" type="primary">plsY</name>
    <name evidence="11" type="ORF">H9X81_02680</name>
</gene>
<feature type="transmembrane region" description="Helical" evidence="10">
    <location>
        <begin position="178"/>
        <end position="195"/>
    </location>
</feature>
<organism evidence="11 12">
    <name type="scientific">Hydrogenoanaerobacterium saccharovorans</name>
    <dbReference type="NCBI Taxonomy" id="474960"/>
    <lineage>
        <taxon>Bacteria</taxon>
        <taxon>Bacillati</taxon>
        <taxon>Bacillota</taxon>
        <taxon>Clostridia</taxon>
        <taxon>Eubacteriales</taxon>
        <taxon>Oscillospiraceae</taxon>
        <taxon>Hydrogenoanaerobacterium</taxon>
    </lineage>
</organism>
<protein>
    <recommendedName>
        <fullName evidence="10">Glycerol-3-phosphate acyltransferase</fullName>
    </recommendedName>
    <alternativeName>
        <fullName evidence="10">Acyl-PO4 G3P acyltransferase</fullName>
    </alternativeName>
    <alternativeName>
        <fullName evidence="10">Acyl-phosphate--glycerol-3-phosphate acyltransferase</fullName>
    </alternativeName>
    <alternativeName>
        <fullName evidence="10">G3P acyltransferase</fullName>
        <shortName evidence="10">GPAT</shortName>
        <ecNumber evidence="10">2.3.1.275</ecNumber>
    </alternativeName>
    <alternativeName>
        <fullName evidence="10">Lysophosphatidic acid synthase</fullName>
        <shortName evidence="10">LPA synthase</shortName>
    </alternativeName>
</protein>
<evidence type="ECO:0000256" key="10">
    <source>
        <dbReference type="HAMAP-Rule" id="MF_01043"/>
    </source>
</evidence>
<comment type="similarity">
    <text evidence="10">Belongs to the PlsY family.</text>
</comment>
<keyword evidence="6 10" id="KW-0443">Lipid metabolism</keyword>
<feature type="transmembrane region" description="Helical" evidence="10">
    <location>
        <begin position="118"/>
        <end position="140"/>
    </location>
</feature>
<dbReference type="EC" id="2.3.1.275" evidence="10"/>
<keyword evidence="1 10" id="KW-1003">Cell membrane</keyword>
<evidence type="ECO:0000256" key="6">
    <source>
        <dbReference type="ARBA" id="ARBA00023098"/>
    </source>
</evidence>
<evidence type="ECO:0000256" key="5">
    <source>
        <dbReference type="ARBA" id="ARBA00022989"/>
    </source>
</evidence>
<keyword evidence="11" id="KW-0012">Acyltransferase</keyword>
<dbReference type="SMART" id="SM01207">
    <property type="entry name" value="G3P_acyltransf"/>
    <property type="match status" value="1"/>
</dbReference>
<dbReference type="PANTHER" id="PTHR30309">
    <property type="entry name" value="INNER MEMBRANE PROTEIN YGIH"/>
    <property type="match status" value="1"/>
</dbReference>
<evidence type="ECO:0000256" key="4">
    <source>
        <dbReference type="ARBA" id="ARBA00022692"/>
    </source>
</evidence>
<dbReference type="EMBL" id="JACSNR010000002">
    <property type="protein sequence ID" value="MBM6922603.1"/>
    <property type="molecule type" value="Genomic_DNA"/>
</dbReference>
<feature type="transmembrane region" description="Helical" evidence="10">
    <location>
        <begin position="94"/>
        <end position="111"/>
    </location>
</feature>
<dbReference type="InterPro" id="IPR003811">
    <property type="entry name" value="G3P_acylTferase_PlsY"/>
</dbReference>
<keyword evidence="9 10" id="KW-1208">Phospholipid metabolism</keyword>
<dbReference type="NCBIfam" id="TIGR00023">
    <property type="entry name" value="glycerol-3-phosphate 1-O-acyltransferase PlsY"/>
    <property type="match status" value="1"/>
</dbReference>
<feature type="transmembrane region" description="Helical" evidence="10">
    <location>
        <begin position="59"/>
        <end position="82"/>
    </location>
</feature>
<evidence type="ECO:0000313" key="12">
    <source>
        <dbReference type="Proteomes" id="UP000724149"/>
    </source>
</evidence>
<feature type="transmembrane region" description="Helical" evidence="10">
    <location>
        <begin position="6"/>
        <end position="29"/>
    </location>
</feature>
<feature type="transmembrane region" description="Helical" evidence="10">
    <location>
        <begin position="146"/>
        <end position="166"/>
    </location>
</feature>
<keyword evidence="12" id="KW-1185">Reference proteome</keyword>
<sequence>MFGSDVLLAMGLSFVLTYLLGSLNFAVIVSRLLYHDDVRNYGSGNAGMTNMLRTYGKKAAFLTGLGDFFKGTASVLIARTIIGSLGVELPFDGGWVGAIGVLLGHLFPIFFHFKGGKGILAACGAILLMNPDLFVVLFIGFVPIAFITRIVSLASVLGASAYPILVYIKCRLIGRPPLLDVTFALICVALILYMHRENIKRLLNGTEKKIGRPGK</sequence>
<reference evidence="11 12" key="1">
    <citation type="journal article" date="2021" name="Sci. Rep.">
        <title>The distribution of antibiotic resistance genes in chicken gut microbiota commensals.</title>
        <authorList>
            <person name="Juricova H."/>
            <person name="Matiasovicova J."/>
            <person name="Kubasova T."/>
            <person name="Cejkova D."/>
            <person name="Rychlik I."/>
        </authorList>
    </citation>
    <scope>NUCLEOTIDE SEQUENCE [LARGE SCALE GENOMIC DNA]</scope>
    <source>
        <strain evidence="11 12">An564</strain>
    </source>
</reference>
<keyword evidence="5 10" id="KW-1133">Transmembrane helix</keyword>
<keyword evidence="4 10" id="KW-0812">Transmembrane</keyword>
<dbReference type="HAMAP" id="MF_01043">
    <property type="entry name" value="PlsY"/>
    <property type="match status" value="1"/>
</dbReference>
<keyword evidence="7 10" id="KW-0472">Membrane</keyword>